<proteinExistence type="predicted"/>
<dbReference type="RefSeq" id="XP_013425608.1">
    <property type="nucleotide sequence ID" value="XM_013570154.1"/>
</dbReference>
<accession>A0A074WEJ1</accession>
<feature type="region of interest" description="Disordered" evidence="1">
    <location>
        <begin position="141"/>
        <end position="181"/>
    </location>
</feature>
<evidence type="ECO:0000313" key="3">
    <source>
        <dbReference type="Proteomes" id="UP000027730"/>
    </source>
</evidence>
<evidence type="ECO:0000256" key="1">
    <source>
        <dbReference type="SAM" id="MobiDB-lite"/>
    </source>
</evidence>
<dbReference type="GeneID" id="25413899"/>
<sequence>MAIEMVPSIVAESSLIREHSRGPYRRVHQVTLHHVVTRISILPMLSLYEYRDGGTQPCWKILGYHHHPSTPVKTQLYHHINNMADQGVQEEDLYITTTTITLYDNFTGTLERYTIIRGIWFEEVVFANVRRQVFVIRPIHHNAPGPRPIPHDHTQPPSGDGHNPSMPTSTGDGSDTQSHVPNQDYQAHVAPLLARLRGQGVEFNETPRRFNLAADLAHAPRAASSSSARGNTSSVARQTSAQRRDIMQPTGFVSDGHAVWSLPGPEPDHDSGTNREGGSGL</sequence>
<dbReference type="EMBL" id="KL584714">
    <property type="protein sequence ID" value="KEQ71505.1"/>
    <property type="molecule type" value="Genomic_DNA"/>
</dbReference>
<protein>
    <submittedName>
        <fullName evidence="2">Uncharacterized protein</fullName>
    </submittedName>
</protein>
<feature type="compositionally biased region" description="Low complexity" evidence="1">
    <location>
        <begin position="221"/>
        <end position="236"/>
    </location>
</feature>
<reference evidence="2 3" key="1">
    <citation type="journal article" date="2014" name="BMC Genomics">
        <title>Genome sequencing of four Aureobasidium pullulans varieties: biotechnological potential, stress tolerance, and description of new species.</title>
        <authorList>
            <person name="Gostin Ar C."/>
            <person name="Ohm R.A."/>
            <person name="Kogej T."/>
            <person name="Sonjak S."/>
            <person name="Turk M."/>
            <person name="Zajc J."/>
            <person name="Zalar P."/>
            <person name="Grube M."/>
            <person name="Sun H."/>
            <person name="Han J."/>
            <person name="Sharma A."/>
            <person name="Chiniquy J."/>
            <person name="Ngan C.Y."/>
            <person name="Lipzen A."/>
            <person name="Barry K."/>
            <person name="Grigoriev I.V."/>
            <person name="Gunde-Cimerman N."/>
        </authorList>
    </citation>
    <scope>NUCLEOTIDE SEQUENCE [LARGE SCALE GENOMIC DNA]</scope>
    <source>
        <strain evidence="2 3">CBS 147.97</strain>
    </source>
</reference>
<dbReference type="Proteomes" id="UP000027730">
    <property type="component" value="Unassembled WGS sequence"/>
</dbReference>
<feature type="region of interest" description="Disordered" evidence="1">
    <location>
        <begin position="221"/>
        <end position="281"/>
    </location>
</feature>
<dbReference type="HOGENOM" id="CLU_990400_0_0_1"/>
<gene>
    <name evidence="2" type="ORF">M436DRAFT_65625</name>
</gene>
<organism evidence="2 3">
    <name type="scientific">Aureobasidium namibiae CBS 147.97</name>
    <dbReference type="NCBI Taxonomy" id="1043004"/>
    <lineage>
        <taxon>Eukaryota</taxon>
        <taxon>Fungi</taxon>
        <taxon>Dikarya</taxon>
        <taxon>Ascomycota</taxon>
        <taxon>Pezizomycotina</taxon>
        <taxon>Dothideomycetes</taxon>
        <taxon>Dothideomycetidae</taxon>
        <taxon>Dothideales</taxon>
        <taxon>Saccotheciaceae</taxon>
        <taxon>Aureobasidium</taxon>
    </lineage>
</organism>
<name>A0A074WEJ1_9PEZI</name>
<evidence type="ECO:0000313" key="2">
    <source>
        <dbReference type="EMBL" id="KEQ71505.1"/>
    </source>
</evidence>
<keyword evidence="3" id="KW-1185">Reference proteome</keyword>
<feature type="compositionally biased region" description="Polar residues" evidence="1">
    <location>
        <begin position="165"/>
        <end position="181"/>
    </location>
</feature>
<dbReference type="AlphaFoldDB" id="A0A074WEJ1"/>